<dbReference type="InterPro" id="IPR023136">
    <property type="entry name" value="Api92-like_dom_sf"/>
</dbReference>
<evidence type="ECO:0000313" key="3">
    <source>
        <dbReference type="EMBL" id="QKJ89344.1"/>
    </source>
</evidence>
<dbReference type="Pfam" id="PF18406">
    <property type="entry name" value="DUF1281_C"/>
    <property type="match status" value="1"/>
</dbReference>
<geneLocation type="plasmid" evidence="4">
    <name>ppd-1</name>
</geneLocation>
<evidence type="ECO:0000313" key="4">
    <source>
        <dbReference type="Proteomes" id="UP000505325"/>
    </source>
</evidence>
<evidence type="ECO:0000259" key="1">
    <source>
        <dbReference type="Pfam" id="PF06924"/>
    </source>
</evidence>
<name>A0A6M8UIC1_9GAMM</name>
<sequence length="307" mass="33792">MPNWCANRLLIRGQENEIARVKQLLNDEGYPAYARAEAEGIQLLMAGCAGLLRPVSATGYAPYPALTGEGPGDDTPQNRAFTQWLQLLNDQTALTEAACATLHELWLASGISGRTWDTLTGVQQEYIRALWEQKRHDWSGAFCINGTEESWNRLCRGEGYTRRAPLLDMQLLLPTRLDVEINGFNGGLLDGVPSGYSWYVSHYGVKWPQAFVDIAFQDAVSVTVDFDTPWSPPAEAVLSAMSSRYGVSIEHWYAEAGGSFCGRATYEGGDRTLVQSAELEWGEEDEDGGCEVAGPDWIMNNVAHFGG</sequence>
<dbReference type="EMBL" id="CP054213">
    <property type="protein sequence ID" value="QKJ89344.1"/>
    <property type="molecule type" value="Genomic_DNA"/>
</dbReference>
<dbReference type="Proteomes" id="UP000505325">
    <property type="component" value="Plasmid pPD-1"/>
</dbReference>
<dbReference type="AlphaFoldDB" id="A0A6M8UIC1"/>
<feature type="domain" description="DUF1281" evidence="1">
    <location>
        <begin position="30"/>
        <end position="207"/>
    </location>
</feature>
<keyword evidence="4" id="KW-1185">Reference proteome</keyword>
<dbReference type="RefSeq" id="WP_173636399.1">
    <property type="nucleotide sequence ID" value="NZ_CP054213.1"/>
</dbReference>
<dbReference type="InterPro" id="IPR041329">
    <property type="entry name" value="YubB_C"/>
</dbReference>
<organism evidence="3 4">
    <name type="scientific">Paramixta manurensis</name>
    <dbReference type="NCBI Taxonomy" id="2740817"/>
    <lineage>
        <taxon>Bacteria</taxon>
        <taxon>Pseudomonadati</taxon>
        <taxon>Pseudomonadota</taxon>
        <taxon>Gammaproteobacteria</taxon>
        <taxon>Enterobacterales</taxon>
        <taxon>Erwiniaceae</taxon>
        <taxon>Paramixta</taxon>
    </lineage>
</organism>
<proteinExistence type="predicted"/>
<feature type="domain" description="YubB ferredoxin-like" evidence="2">
    <location>
        <begin position="218"/>
        <end position="286"/>
    </location>
</feature>
<gene>
    <name evidence="3" type="ORF">PMPD1_4446</name>
</gene>
<keyword evidence="3" id="KW-0614">Plasmid</keyword>
<dbReference type="KEGG" id="pmak:PMPD1_4446"/>
<dbReference type="InterPro" id="IPR009694">
    <property type="entry name" value="DUF1281"/>
</dbReference>
<dbReference type="SUPFAM" id="SSF160940">
    <property type="entry name" value="Api92-like"/>
    <property type="match status" value="1"/>
</dbReference>
<reference evidence="3 4" key="1">
    <citation type="submission" date="2020-06" db="EMBL/GenBank/DDBJ databases">
        <title>Genome sequence of Paramixta manurensis strain PD-1.</title>
        <authorList>
            <person name="Lee C.W."/>
            <person name="Kim J."/>
        </authorList>
    </citation>
    <scope>NUCLEOTIDE SEQUENCE [LARGE SCALE GENOMIC DNA]</scope>
    <source>
        <strain evidence="3 4">PD-1</strain>
        <plasmid evidence="4">ppd-1</plasmid>
    </source>
</reference>
<dbReference type="Gene3D" id="1.10.3530.10">
    <property type="entry name" value="Api92-like"/>
    <property type="match status" value="1"/>
</dbReference>
<accession>A0A6M8UIC1</accession>
<dbReference type="Gene3D" id="3.30.70.1270">
    <property type="entry name" value="Api92-like domains"/>
    <property type="match status" value="1"/>
</dbReference>
<protein>
    <submittedName>
        <fullName evidence="3">DUF1281 domain-containing protein</fullName>
    </submittedName>
</protein>
<dbReference type="Pfam" id="PF06924">
    <property type="entry name" value="DUF1281"/>
    <property type="match status" value="1"/>
</dbReference>
<evidence type="ECO:0000259" key="2">
    <source>
        <dbReference type="Pfam" id="PF18406"/>
    </source>
</evidence>